<dbReference type="PANTHER" id="PTHR30349:SF64">
    <property type="entry name" value="PROPHAGE INTEGRASE INTD-RELATED"/>
    <property type="match status" value="1"/>
</dbReference>
<dbReference type="Gene3D" id="1.10.150.130">
    <property type="match status" value="1"/>
</dbReference>
<evidence type="ECO:0000256" key="2">
    <source>
        <dbReference type="ARBA" id="ARBA00022908"/>
    </source>
</evidence>
<dbReference type="InterPro" id="IPR010998">
    <property type="entry name" value="Integrase_recombinase_N"/>
</dbReference>
<keyword evidence="4" id="KW-0233">DNA recombination</keyword>
<feature type="domain" description="Core-binding (CB)" evidence="7">
    <location>
        <begin position="65"/>
        <end position="148"/>
    </location>
</feature>
<name>A0A7Y0E3K0_9PROT</name>
<accession>A0A7Y0E3K0</accession>
<dbReference type="Gene3D" id="1.10.443.10">
    <property type="entry name" value="Intergrase catalytic core"/>
    <property type="match status" value="1"/>
</dbReference>
<gene>
    <name evidence="8" type="ORF">HH303_18860</name>
</gene>
<dbReference type="SUPFAM" id="SSF56349">
    <property type="entry name" value="DNA breaking-rejoining enzymes"/>
    <property type="match status" value="1"/>
</dbReference>
<dbReference type="GO" id="GO:0003677">
    <property type="term" value="F:DNA binding"/>
    <property type="evidence" value="ECO:0007669"/>
    <property type="project" value="UniProtKB-UniRule"/>
</dbReference>
<keyword evidence="3 5" id="KW-0238">DNA-binding</keyword>
<dbReference type="AlphaFoldDB" id="A0A7Y0E3K0"/>
<protein>
    <submittedName>
        <fullName evidence="8">Site-specific integrase</fullName>
    </submittedName>
</protein>
<evidence type="ECO:0000256" key="1">
    <source>
        <dbReference type="ARBA" id="ARBA00008857"/>
    </source>
</evidence>
<sequence>MASIRKRSWETRKGETKEAWVVDYFDQHGKRHLKTFTRKKDAEAWSIEARHEVKQGTHTAASESVTVRKAGELWFETCEESRLERSTLHQYRTHLDYHIYERLADTKLSDLNTQTVREFETWLHKNGRSDALVRKALSSLGSILADAQDRGLVSRNVVRERRRRKRNGDRQHEKILAGKHFPTQEEARLILAAASGRWRPLIIAAIFTGMRASELRGLTWDDVDFDASVIHVRQRASLYNELGAPKSKAGRRSIPMGSYLANTLREWKLVCPRRNVKKDADGNVTDPGQLFLVFPNGAGNVENHSNVYRRGFAATQIEAGVSVSKVDDDGAPILDDDGQPVMEAKYGIHAFRHYAISTWIDLGYPHKRIQDIAGHATLSMTMDTYGHLFPNPEADADLAHRAETRLIG</sequence>
<proteinExistence type="inferred from homology"/>
<comment type="similarity">
    <text evidence="1">Belongs to the 'phage' integrase family.</text>
</comment>
<feature type="domain" description="Tyr recombinase" evidence="6">
    <location>
        <begin position="177"/>
        <end position="400"/>
    </location>
</feature>
<evidence type="ECO:0000256" key="5">
    <source>
        <dbReference type="PROSITE-ProRule" id="PRU01248"/>
    </source>
</evidence>
<dbReference type="InterPro" id="IPR002104">
    <property type="entry name" value="Integrase_catalytic"/>
</dbReference>
<dbReference type="CDD" id="cd01189">
    <property type="entry name" value="INT_ICEBs1_C_like"/>
    <property type="match status" value="1"/>
</dbReference>
<comment type="caution">
    <text evidence="8">The sequence shown here is derived from an EMBL/GenBank/DDBJ whole genome shotgun (WGS) entry which is preliminary data.</text>
</comment>
<evidence type="ECO:0000256" key="4">
    <source>
        <dbReference type="ARBA" id="ARBA00023172"/>
    </source>
</evidence>
<reference evidence="8 9" key="1">
    <citation type="submission" date="2020-04" db="EMBL/GenBank/DDBJ databases">
        <title>Rhodospirillaceae bacterium KN72 isolated from deep sea.</title>
        <authorList>
            <person name="Zhang D.-C."/>
        </authorList>
    </citation>
    <scope>NUCLEOTIDE SEQUENCE [LARGE SCALE GENOMIC DNA]</scope>
    <source>
        <strain evidence="8 9">KN72</strain>
    </source>
</reference>
<keyword evidence="9" id="KW-1185">Reference proteome</keyword>
<dbReference type="InterPro" id="IPR011010">
    <property type="entry name" value="DNA_brk_join_enz"/>
</dbReference>
<dbReference type="EMBL" id="JABBNT010000006">
    <property type="protein sequence ID" value="NMM46559.1"/>
    <property type="molecule type" value="Genomic_DNA"/>
</dbReference>
<evidence type="ECO:0000313" key="9">
    <source>
        <dbReference type="Proteomes" id="UP000539372"/>
    </source>
</evidence>
<dbReference type="InterPro" id="IPR050090">
    <property type="entry name" value="Tyrosine_recombinase_XerCD"/>
</dbReference>
<evidence type="ECO:0000259" key="7">
    <source>
        <dbReference type="PROSITE" id="PS51900"/>
    </source>
</evidence>
<evidence type="ECO:0000256" key="3">
    <source>
        <dbReference type="ARBA" id="ARBA00023125"/>
    </source>
</evidence>
<dbReference type="Pfam" id="PF14659">
    <property type="entry name" value="Phage_int_SAM_3"/>
    <property type="match status" value="1"/>
</dbReference>
<dbReference type="PROSITE" id="PS51898">
    <property type="entry name" value="TYR_RECOMBINASE"/>
    <property type="match status" value="1"/>
</dbReference>
<dbReference type="Pfam" id="PF00589">
    <property type="entry name" value="Phage_integrase"/>
    <property type="match status" value="1"/>
</dbReference>
<dbReference type="Proteomes" id="UP000539372">
    <property type="component" value="Unassembled WGS sequence"/>
</dbReference>
<dbReference type="InterPro" id="IPR013762">
    <property type="entry name" value="Integrase-like_cat_sf"/>
</dbReference>
<dbReference type="InterPro" id="IPR004107">
    <property type="entry name" value="Integrase_SAM-like_N"/>
</dbReference>
<dbReference type="PANTHER" id="PTHR30349">
    <property type="entry name" value="PHAGE INTEGRASE-RELATED"/>
    <property type="match status" value="1"/>
</dbReference>
<dbReference type="PROSITE" id="PS51900">
    <property type="entry name" value="CB"/>
    <property type="match status" value="1"/>
</dbReference>
<evidence type="ECO:0000313" key="8">
    <source>
        <dbReference type="EMBL" id="NMM46559.1"/>
    </source>
</evidence>
<dbReference type="RefSeq" id="WP_169626955.1">
    <property type="nucleotide sequence ID" value="NZ_JABBNT010000006.1"/>
</dbReference>
<organism evidence="8 9">
    <name type="scientific">Pacificispira spongiicola</name>
    <dbReference type="NCBI Taxonomy" id="2729598"/>
    <lineage>
        <taxon>Bacteria</taxon>
        <taxon>Pseudomonadati</taxon>
        <taxon>Pseudomonadota</taxon>
        <taxon>Alphaproteobacteria</taxon>
        <taxon>Rhodospirillales</taxon>
        <taxon>Rhodospirillaceae</taxon>
        <taxon>Pacificispira</taxon>
    </lineage>
</organism>
<dbReference type="GO" id="GO:0006310">
    <property type="term" value="P:DNA recombination"/>
    <property type="evidence" value="ECO:0007669"/>
    <property type="project" value="UniProtKB-KW"/>
</dbReference>
<keyword evidence="2" id="KW-0229">DNA integration</keyword>
<evidence type="ECO:0000259" key="6">
    <source>
        <dbReference type="PROSITE" id="PS51898"/>
    </source>
</evidence>
<dbReference type="GO" id="GO:0015074">
    <property type="term" value="P:DNA integration"/>
    <property type="evidence" value="ECO:0007669"/>
    <property type="project" value="UniProtKB-KW"/>
</dbReference>
<dbReference type="InterPro" id="IPR044068">
    <property type="entry name" value="CB"/>
</dbReference>